<gene>
    <name evidence="7" type="ORF">SAMN05421829_102230</name>
</gene>
<accession>A0A1N6PWN4</accession>
<dbReference type="RefSeq" id="WP_076600743.1">
    <property type="nucleotide sequence ID" value="NZ_FTMD01000002.1"/>
</dbReference>
<evidence type="ECO:0000256" key="5">
    <source>
        <dbReference type="ARBA" id="ARBA00023136"/>
    </source>
</evidence>
<keyword evidence="6" id="KW-0592">Phosphate transport</keyword>
<dbReference type="GO" id="GO:0035435">
    <property type="term" value="P:phosphate ion transmembrane transport"/>
    <property type="evidence" value="ECO:0007669"/>
    <property type="project" value="TreeGrafter"/>
</dbReference>
<comment type="similarity">
    <text evidence="6">Belongs to the inorganic phosphate transporter (PiT) (TC 2.A.20) family.</text>
</comment>
<evidence type="ECO:0000256" key="6">
    <source>
        <dbReference type="RuleBase" id="RU363058"/>
    </source>
</evidence>
<feature type="transmembrane region" description="Helical" evidence="6">
    <location>
        <begin position="177"/>
        <end position="201"/>
    </location>
</feature>
<dbReference type="STRING" id="34027.SAMN05421829_102230"/>
<name>A0A1N6PWN4_9RHOO</name>
<dbReference type="InterPro" id="IPR001204">
    <property type="entry name" value="Phos_transporter"/>
</dbReference>
<keyword evidence="4 6" id="KW-1133">Transmembrane helix</keyword>
<feature type="transmembrane region" description="Helical" evidence="6">
    <location>
        <begin position="336"/>
        <end position="355"/>
    </location>
</feature>
<feature type="transmembrane region" description="Helical" evidence="6">
    <location>
        <begin position="221"/>
        <end position="238"/>
    </location>
</feature>
<dbReference type="AlphaFoldDB" id="A0A1N6PWN4"/>
<feature type="transmembrane region" description="Helical" evidence="6">
    <location>
        <begin position="500"/>
        <end position="521"/>
    </location>
</feature>
<feature type="transmembrane region" description="Helical" evidence="6">
    <location>
        <begin position="122"/>
        <end position="142"/>
    </location>
</feature>
<evidence type="ECO:0000256" key="1">
    <source>
        <dbReference type="ARBA" id="ARBA00004141"/>
    </source>
</evidence>
<comment type="subcellular location">
    <subcellularLocation>
        <location evidence="1 6">Membrane</location>
        <topology evidence="1 6">Multi-pass membrane protein</topology>
    </subcellularLocation>
</comment>
<evidence type="ECO:0000313" key="8">
    <source>
        <dbReference type="Proteomes" id="UP000186819"/>
    </source>
</evidence>
<keyword evidence="8" id="KW-1185">Reference proteome</keyword>
<dbReference type="Pfam" id="PF01384">
    <property type="entry name" value="PHO4"/>
    <property type="match status" value="1"/>
</dbReference>
<feature type="transmembrane region" description="Helical" evidence="6">
    <location>
        <begin position="20"/>
        <end position="39"/>
    </location>
</feature>
<evidence type="ECO:0000256" key="3">
    <source>
        <dbReference type="ARBA" id="ARBA00022692"/>
    </source>
</evidence>
<reference evidence="8" key="1">
    <citation type="submission" date="2017-01" db="EMBL/GenBank/DDBJ databases">
        <authorList>
            <person name="Varghese N."/>
            <person name="Submissions S."/>
        </authorList>
    </citation>
    <scope>NUCLEOTIDE SEQUENCE [LARGE SCALE GENOMIC DNA]</scope>
    <source>
        <strain evidence="8">ATCC 51758</strain>
    </source>
</reference>
<feature type="transmembrane region" description="Helical" evidence="6">
    <location>
        <begin position="288"/>
        <end position="306"/>
    </location>
</feature>
<feature type="transmembrane region" description="Helical" evidence="6">
    <location>
        <begin position="375"/>
        <end position="394"/>
    </location>
</feature>
<dbReference type="OrthoDB" id="9779554at2"/>
<feature type="transmembrane region" description="Helical" evidence="6">
    <location>
        <begin position="244"/>
        <end position="267"/>
    </location>
</feature>
<dbReference type="EMBL" id="FTMD01000002">
    <property type="protein sequence ID" value="SIQ08696.1"/>
    <property type="molecule type" value="Genomic_DNA"/>
</dbReference>
<evidence type="ECO:0000256" key="4">
    <source>
        <dbReference type="ARBA" id="ARBA00022989"/>
    </source>
</evidence>
<feature type="transmembrane region" description="Helical" evidence="6">
    <location>
        <begin position="77"/>
        <end position="101"/>
    </location>
</feature>
<sequence length="527" mass="55683">MELKHIDEIDKATRQGHGELLRLGATMFFVVGVMLYAALKGSSEGGVLVVVGAVLGAYMAMNIGANDVANNVGPAVGAQALTLGGALALAVVFEAAGALIAGGDVIRTIRSGIIDPANIGDAWTMVWVMMAALLAGGLWINVATAFGMPVSTTHSIVGAVLGAGVSALGPEVVNWKVVGAIAASWVISPVLAGLFAALFLYLIKRLITYQIDMVAAARRTLPGLVAFMAWSFWTFLLMQGFGRLWAADFTVAAGSGIVAAAAAYLYVRRALSNPDYIIANTKSGVNRLFNPPLIFAAALLCFAHGSNDVANAVGPLASIVDSLAHLDGPVARVTPVPFWVLLTGALGLVVGLALFGPRVIRTLGEEITELDQMRAFSVALSATVTVITASVLGLPVSSTHIAVGAVIGVGFLREYLKGNYARMVAEMKAHHPAGDQAAIDQFLGRFERAGVPEKKAMLGDLKARSKQKTDPANFSKRERRVLREVYRKELVTRTQLQRIFAAWLLTVPLSALLGGLFFFVMRGMELD</sequence>
<feature type="transmembrane region" description="Helical" evidence="6">
    <location>
        <begin position="400"/>
        <end position="416"/>
    </location>
</feature>
<keyword evidence="5 6" id="KW-0472">Membrane</keyword>
<dbReference type="PANTHER" id="PTHR11101:SF80">
    <property type="entry name" value="PHOSPHATE TRANSPORTER"/>
    <property type="match status" value="1"/>
</dbReference>
<keyword evidence="2 6" id="KW-0813">Transport</keyword>
<dbReference type="PANTHER" id="PTHR11101">
    <property type="entry name" value="PHOSPHATE TRANSPORTER"/>
    <property type="match status" value="1"/>
</dbReference>
<dbReference type="GO" id="GO:0005315">
    <property type="term" value="F:phosphate transmembrane transporter activity"/>
    <property type="evidence" value="ECO:0007669"/>
    <property type="project" value="InterPro"/>
</dbReference>
<feature type="transmembrane region" description="Helical" evidence="6">
    <location>
        <begin position="46"/>
        <end position="65"/>
    </location>
</feature>
<organism evidence="7 8">
    <name type="scientific">Aromatoleum tolulyticum</name>
    <dbReference type="NCBI Taxonomy" id="34027"/>
    <lineage>
        <taxon>Bacteria</taxon>
        <taxon>Pseudomonadati</taxon>
        <taxon>Pseudomonadota</taxon>
        <taxon>Betaproteobacteria</taxon>
        <taxon>Rhodocyclales</taxon>
        <taxon>Rhodocyclaceae</taxon>
        <taxon>Aromatoleum</taxon>
    </lineage>
</organism>
<dbReference type="Proteomes" id="UP000186819">
    <property type="component" value="Unassembled WGS sequence"/>
</dbReference>
<keyword evidence="3 6" id="KW-0812">Transmembrane</keyword>
<evidence type="ECO:0000313" key="7">
    <source>
        <dbReference type="EMBL" id="SIQ08696.1"/>
    </source>
</evidence>
<proteinExistence type="inferred from homology"/>
<dbReference type="GO" id="GO:0016020">
    <property type="term" value="C:membrane"/>
    <property type="evidence" value="ECO:0007669"/>
    <property type="project" value="UniProtKB-SubCell"/>
</dbReference>
<evidence type="ECO:0000256" key="2">
    <source>
        <dbReference type="ARBA" id="ARBA00022448"/>
    </source>
</evidence>
<protein>
    <recommendedName>
        <fullName evidence="6">Phosphate transporter</fullName>
    </recommendedName>
</protein>